<dbReference type="InterPro" id="IPR000594">
    <property type="entry name" value="ThiF_NAD_FAD-bd"/>
</dbReference>
<dbReference type="PANTHER" id="PTHR10953:SF102">
    <property type="entry name" value="ADENYLYLTRANSFERASE AND SULFURTRANSFERASE MOCS3"/>
    <property type="match status" value="1"/>
</dbReference>
<accession>A0A177B428</accession>
<dbReference type="Pfam" id="PF00899">
    <property type="entry name" value="ThiF"/>
    <property type="match status" value="1"/>
</dbReference>
<sequence length="149" mass="16826">MRNSLLNFLKCDRHFQPLHFNSKLNIRLYIKTVNVLIVGAGGLGCETVKNLIGLGFNSLTIVDMDTIELTNLNRQFLFRESDIGNSKAITVQNYVKKIYPNVDIIGNNVSDPPTERDTWLGLALAVPDLYTDLHERTDRGHDAGMTNFF</sequence>
<evidence type="ECO:0000313" key="3">
    <source>
        <dbReference type="Proteomes" id="UP000078046"/>
    </source>
</evidence>
<evidence type="ECO:0000313" key="2">
    <source>
        <dbReference type="EMBL" id="OAF68373.1"/>
    </source>
</evidence>
<dbReference type="Proteomes" id="UP000078046">
    <property type="component" value="Unassembled WGS sequence"/>
</dbReference>
<name>A0A177B428_9BILA</name>
<organism evidence="2 3">
    <name type="scientific">Intoshia linei</name>
    <dbReference type="NCBI Taxonomy" id="1819745"/>
    <lineage>
        <taxon>Eukaryota</taxon>
        <taxon>Metazoa</taxon>
        <taxon>Spiralia</taxon>
        <taxon>Lophotrochozoa</taxon>
        <taxon>Mesozoa</taxon>
        <taxon>Orthonectida</taxon>
        <taxon>Rhopaluridae</taxon>
        <taxon>Intoshia</taxon>
    </lineage>
</organism>
<dbReference type="GO" id="GO:0004792">
    <property type="term" value="F:thiosulfate-cyanide sulfurtransferase activity"/>
    <property type="evidence" value="ECO:0007669"/>
    <property type="project" value="TreeGrafter"/>
</dbReference>
<dbReference type="AlphaFoldDB" id="A0A177B428"/>
<dbReference type="EMBL" id="LWCA01000458">
    <property type="protein sequence ID" value="OAF68373.1"/>
    <property type="molecule type" value="Genomic_DNA"/>
</dbReference>
<evidence type="ECO:0000259" key="1">
    <source>
        <dbReference type="Pfam" id="PF00899"/>
    </source>
</evidence>
<dbReference type="GO" id="GO:0032446">
    <property type="term" value="P:protein modification by small protein conjugation"/>
    <property type="evidence" value="ECO:0007669"/>
    <property type="project" value="TreeGrafter"/>
</dbReference>
<keyword evidence="3" id="KW-1185">Reference proteome</keyword>
<dbReference type="SUPFAM" id="SSF69572">
    <property type="entry name" value="Activating enzymes of the ubiquitin-like proteins"/>
    <property type="match status" value="1"/>
</dbReference>
<reference evidence="2 3" key="1">
    <citation type="submission" date="2016-04" db="EMBL/GenBank/DDBJ databases">
        <title>The genome of Intoshia linei affirms orthonectids as highly simplified spiralians.</title>
        <authorList>
            <person name="Mikhailov K.V."/>
            <person name="Slusarev G.S."/>
            <person name="Nikitin M.A."/>
            <person name="Logacheva M.D."/>
            <person name="Penin A."/>
            <person name="Aleoshin V."/>
            <person name="Panchin Y.V."/>
        </authorList>
    </citation>
    <scope>NUCLEOTIDE SEQUENCE [LARGE SCALE GENOMIC DNA]</scope>
    <source>
        <strain evidence="2">Intl2013</strain>
        <tissue evidence="2">Whole animal</tissue>
    </source>
</reference>
<proteinExistence type="predicted"/>
<comment type="caution">
    <text evidence="2">The sequence shown here is derived from an EMBL/GenBank/DDBJ whole genome shotgun (WGS) entry which is preliminary data.</text>
</comment>
<dbReference type="GO" id="GO:0008641">
    <property type="term" value="F:ubiquitin-like modifier activating enzyme activity"/>
    <property type="evidence" value="ECO:0007669"/>
    <property type="project" value="InterPro"/>
</dbReference>
<dbReference type="GO" id="GO:0016779">
    <property type="term" value="F:nucleotidyltransferase activity"/>
    <property type="evidence" value="ECO:0007669"/>
    <property type="project" value="TreeGrafter"/>
</dbReference>
<dbReference type="GO" id="GO:0005737">
    <property type="term" value="C:cytoplasm"/>
    <property type="evidence" value="ECO:0007669"/>
    <property type="project" value="TreeGrafter"/>
</dbReference>
<feature type="domain" description="THIF-type NAD/FAD binding fold" evidence="1">
    <location>
        <begin position="30"/>
        <end position="106"/>
    </location>
</feature>
<gene>
    <name evidence="2" type="ORF">A3Q56_03892</name>
</gene>
<protein>
    <recommendedName>
        <fullName evidence="1">THIF-type NAD/FAD binding fold domain-containing protein</fullName>
    </recommendedName>
</protein>
<dbReference type="InterPro" id="IPR035985">
    <property type="entry name" value="Ubiquitin-activating_enz"/>
</dbReference>
<dbReference type="PANTHER" id="PTHR10953">
    <property type="entry name" value="UBIQUITIN-ACTIVATING ENZYME E1"/>
    <property type="match status" value="1"/>
</dbReference>
<dbReference type="InterPro" id="IPR045886">
    <property type="entry name" value="ThiF/MoeB/HesA"/>
</dbReference>
<dbReference type="OrthoDB" id="10255449at2759"/>
<dbReference type="Gene3D" id="3.40.50.720">
    <property type="entry name" value="NAD(P)-binding Rossmann-like Domain"/>
    <property type="match status" value="1"/>
</dbReference>